<feature type="compositionally biased region" description="Pro residues" evidence="19">
    <location>
        <begin position="88"/>
        <end position="118"/>
    </location>
</feature>
<evidence type="ECO:0000256" key="19">
    <source>
        <dbReference type="SAM" id="MobiDB-lite"/>
    </source>
</evidence>
<feature type="compositionally biased region" description="Low complexity" evidence="19">
    <location>
        <begin position="126"/>
        <end position="135"/>
    </location>
</feature>
<sequence length="1046" mass="110487">MSFLRNIPIVRNFLGAGEEERPAAPPARSSPLAAASPFVGVGFGSPAAAAAPSQPAPFAGFGSPSPADRALSGPSLTDRERYLASRAPAPPEPPRVQAPPPPVVQHVSPPAPPPPPPASRGEDFVGGYSRPYGRRGYYDEPPPRRYDAYASPRYGGPAYYDERPRYERPPPPPRRYDAYDDAYYDDYDMPPRRPPPRRYSVEGRRRSLPPPEPRQPAWKRDRDDEAPGSPFDPSLEAVAARAAKRRRSIEAPPRAPPPPTFAADAAERSLAPDALAAARALGRSSRRESSAVARKILEALAQISAPLDEAREAPVAALAPLTAAPAAPPPPSQSLPLSPSSQPFGAAPAKPFASPEAPKALSPAPAPAAASPFSFSAPPAPAPAAASPFSFGAPAPAPASPFSPPAAAPFSPPAPAPAPADDDDDDDDEFAFTAPDDDGAPVAPAKPPSIFGRAAAAAPVAPEFVFSPPPSRKPKRRAPTSPDAPASSAKKPFAFMPEKAPEKAPATPSFQASEEKSKLPSSFDAATKDTTKPLPSTGWGDMFKRPPGQWKCDACYVWNDKDKTACASCETPKPGGGGAPTPAAKPSPAAASPFTFGSPAAPPPAPTPAAKLSFGATPAPDKPPAKKSVSFATSTPAFGLSGDKGVAPKTPFVFGGGTMSGYDEALLKRARALHDAPNVTMDGHNDLPWALHDAYDHRLSKFDLREPQGHIKIPKLRHQYLHTDFPRCRKGGLTAQFWSVYVPTTIRGGEAVQKTLEQIDCVHRLCEKYPDELEFAYTAADVRRIVKDGKLASMAGLEGGHQINGSLATLRMYYRLGCRYLTLTHNGGPGWADAALDENSKWNEHATAGGLSAFGVEVVKEMNRLGMAVDLSHVHPDTMKKAIDVSEAPVLFSHSNTRAVCNHPRNVPDDVLRSLSEKDGVVMINVNAPFVAGDFFVKDGAVGASVTEVADHIDYAKKVCGNVLHLGLGADYDGIKAPARGMEDVSTYPVLTAELLKRGYTDDEIIAINGGNVLRCLEKIEAVAARLQASGLSSEAKPEDFGEVAG</sequence>
<comment type="subcellular location">
    <subcellularLocation>
        <location evidence="2">Nucleus membrane</location>
    </subcellularLocation>
    <subcellularLocation>
        <location evidence="3">Nucleus</location>
        <location evidence="3">Nuclear pore complex</location>
    </subcellularLocation>
</comment>
<evidence type="ECO:0000256" key="13">
    <source>
        <dbReference type="ARBA" id="ARBA00023132"/>
    </source>
</evidence>
<feature type="region of interest" description="Disordered" evidence="19">
    <location>
        <begin position="571"/>
        <end position="630"/>
    </location>
</feature>
<keyword evidence="5 18" id="KW-0479">Metal-binding</keyword>
<comment type="cofactor">
    <cofactor evidence="1 18">
        <name>Zn(2+)</name>
        <dbReference type="ChEBI" id="CHEBI:29105"/>
    </cofactor>
</comment>
<keyword evidence="18" id="KW-0482">Metalloprotease</keyword>
<keyword evidence="12" id="KW-0238">DNA-binding</keyword>
<dbReference type="PROSITE" id="PS51365">
    <property type="entry name" value="RENAL_DIPEPTIDASE_2"/>
    <property type="match status" value="1"/>
</dbReference>
<keyword evidence="7 17" id="KW-0863">Zinc-finger</keyword>
<keyword evidence="15" id="KW-0539">Nucleus</keyword>
<dbReference type="InterPro" id="IPR001876">
    <property type="entry name" value="Znf_RanBP2"/>
</dbReference>
<keyword evidence="22" id="KW-1185">Reference proteome</keyword>
<keyword evidence="11" id="KW-0811">Translocation</keyword>
<evidence type="ECO:0000256" key="5">
    <source>
        <dbReference type="ARBA" id="ARBA00022723"/>
    </source>
</evidence>
<comment type="similarity">
    <text evidence="16">Belongs to the NUP153 family.</text>
</comment>
<feature type="compositionally biased region" description="Low complexity" evidence="19">
    <location>
        <begin position="454"/>
        <end position="466"/>
    </location>
</feature>
<dbReference type="SUPFAM" id="SSF90209">
    <property type="entry name" value="Ran binding protein zinc finger-like"/>
    <property type="match status" value="1"/>
</dbReference>
<evidence type="ECO:0000256" key="1">
    <source>
        <dbReference type="ARBA" id="ARBA00001947"/>
    </source>
</evidence>
<keyword evidence="4" id="KW-0813">Transport</keyword>
<feature type="compositionally biased region" description="Low complexity" evidence="19">
    <location>
        <begin position="26"/>
        <end position="62"/>
    </location>
</feature>
<dbReference type="PANTHER" id="PTHR10443:SF12">
    <property type="entry name" value="DIPEPTIDASE"/>
    <property type="match status" value="1"/>
</dbReference>
<dbReference type="CDD" id="cd01301">
    <property type="entry name" value="rDP_like"/>
    <property type="match status" value="1"/>
</dbReference>
<dbReference type="PANTHER" id="PTHR10443">
    <property type="entry name" value="MICROSOMAL DIPEPTIDASE"/>
    <property type="match status" value="1"/>
</dbReference>
<feature type="region of interest" description="Disordered" evidence="19">
    <location>
        <begin position="322"/>
        <end position="544"/>
    </location>
</feature>
<comment type="caution">
    <text evidence="21">The sequence shown here is derived from an EMBL/GenBank/DDBJ whole genome shotgun (WGS) entry which is preliminary data.</text>
</comment>
<dbReference type="GO" id="GO:0008270">
    <property type="term" value="F:zinc ion binding"/>
    <property type="evidence" value="ECO:0007669"/>
    <property type="project" value="UniProtKB-KW"/>
</dbReference>
<feature type="compositionally biased region" description="Acidic residues" evidence="19">
    <location>
        <begin position="179"/>
        <end position="188"/>
    </location>
</feature>
<dbReference type="EMBL" id="CAKKNE010000005">
    <property type="protein sequence ID" value="CAH0377008.1"/>
    <property type="molecule type" value="Genomic_DNA"/>
</dbReference>
<dbReference type="Proteomes" id="UP000789595">
    <property type="component" value="Unassembled WGS sequence"/>
</dbReference>
<evidence type="ECO:0000256" key="6">
    <source>
        <dbReference type="ARBA" id="ARBA00022737"/>
    </source>
</evidence>
<keyword evidence="18" id="KW-0378">Hydrolase</keyword>
<keyword evidence="13" id="KW-0906">Nuclear pore complex</keyword>
<evidence type="ECO:0000256" key="17">
    <source>
        <dbReference type="PROSITE-ProRule" id="PRU00322"/>
    </source>
</evidence>
<feature type="compositionally biased region" description="Low complexity" evidence="19">
    <location>
        <begin position="334"/>
        <end position="343"/>
    </location>
</feature>
<dbReference type="InterPro" id="IPR008257">
    <property type="entry name" value="Pept_M19"/>
</dbReference>
<keyword evidence="8" id="KW-0509">mRNA transport</keyword>
<keyword evidence="18" id="KW-0224">Dipeptidase</keyword>
<dbReference type="GO" id="GO:0005643">
    <property type="term" value="C:nuclear pore"/>
    <property type="evidence" value="ECO:0007669"/>
    <property type="project" value="UniProtKB-SubCell"/>
</dbReference>
<organism evidence="21 22">
    <name type="scientific">Pelagomonas calceolata</name>
    <dbReference type="NCBI Taxonomy" id="35677"/>
    <lineage>
        <taxon>Eukaryota</taxon>
        <taxon>Sar</taxon>
        <taxon>Stramenopiles</taxon>
        <taxon>Ochrophyta</taxon>
        <taxon>Pelagophyceae</taxon>
        <taxon>Pelagomonadales</taxon>
        <taxon>Pelagomonadaceae</taxon>
        <taxon>Pelagomonas</taxon>
    </lineage>
</organism>
<evidence type="ECO:0000256" key="16">
    <source>
        <dbReference type="ARBA" id="ARBA00060842"/>
    </source>
</evidence>
<keyword evidence="18" id="KW-0645">Protease</keyword>
<accession>A0A8J2SS05</accession>
<dbReference type="SUPFAM" id="SSF51556">
    <property type="entry name" value="Metallo-dependent hydrolases"/>
    <property type="match status" value="1"/>
</dbReference>
<evidence type="ECO:0000256" key="3">
    <source>
        <dbReference type="ARBA" id="ARBA00004567"/>
    </source>
</evidence>
<dbReference type="AlphaFoldDB" id="A0A8J2SS05"/>
<dbReference type="FunFam" id="4.10.1060.10:FF:000001">
    <property type="entry name" value="Nuclear pore complex protein Nup153"/>
    <property type="match status" value="1"/>
</dbReference>
<dbReference type="Gene3D" id="4.10.1060.10">
    <property type="entry name" value="Zinc finger, RanBP2-type"/>
    <property type="match status" value="1"/>
</dbReference>
<feature type="compositionally biased region" description="Low complexity" evidence="19">
    <location>
        <begin position="608"/>
        <end position="619"/>
    </location>
</feature>
<evidence type="ECO:0000256" key="12">
    <source>
        <dbReference type="ARBA" id="ARBA00023125"/>
    </source>
</evidence>
<dbReference type="GO" id="GO:0015031">
    <property type="term" value="P:protein transport"/>
    <property type="evidence" value="ECO:0007669"/>
    <property type="project" value="UniProtKB-KW"/>
</dbReference>
<feature type="compositionally biased region" description="Low complexity" evidence="19">
    <location>
        <begin position="479"/>
        <end position="506"/>
    </location>
</feature>
<dbReference type="PROSITE" id="PS01358">
    <property type="entry name" value="ZF_RANBP2_1"/>
    <property type="match status" value="1"/>
</dbReference>
<dbReference type="PROSITE" id="PS50199">
    <property type="entry name" value="ZF_RANBP2_2"/>
    <property type="match status" value="1"/>
</dbReference>
<dbReference type="EC" id="3.4.13.19" evidence="18"/>
<dbReference type="GO" id="GO:0003677">
    <property type="term" value="F:DNA binding"/>
    <property type="evidence" value="ECO:0007669"/>
    <property type="project" value="UniProtKB-KW"/>
</dbReference>
<feature type="domain" description="RanBP2-type" evidence="20">
    <location>
        <begin position="546"/>
        <end position="575"/>
    </location>
</feature>
<dbReference type="GO" id="GO:0070573">
    <property type="term" value="F:metallodipeptidase activity"/>
    <property type="evidence" value="ECO:0007669"/>
    <property type="project" value="InterPro"/>
</dbReference>
<dbReference type="Gene3D" id="3.20.20.140">
    <property type="entry name" value="Metal-dependent hydrolases"/>
    <property type="match status" value="1"/>
</dbReference>
<feature type="compositionally biased region" description="Low complexity" evidence="19">
    <location>
        <begin position="580"/>
        <end position="599"/>
    </location>
</feature>
<feature type="compositionally biased region" description="Pro residues" evidence="19">
    <location>
        <begin position="395"/>
        <end position="418"/>
    </location>
</feature>
<reference evidence="21" key="1">
    <citation type="submission" date="2021-11" db="EMBL/GenBank/DDBJ databases">
        <authorList>
            <consortium name="Genoscope - CEA"/>
            <person name="William W."/>
        </authorList>
    </citation>
    <scope>NUCLEOTIDE SEQUENCE</scope>
</reference>
<evidence type="ECO:0000256" key="18">
    <source>
        <dbReference type="RuleBase" id="RU341113"/>
    </source>
</evidence>
<evidence type="ECO:0000256" key="9">
    <source>
        <dbReference type="ARBA" id="ARBA00022833"/>
    </source>
</evidence>
<keyword evidence="9 18" id="KW-0862">Zinc</keyword>
<evidence type="ECO:0000259" key="20">
    <source>
        <dbReference type="PROSITE" id="PS50199"/>
    </source>
</evidence>
<feature type="compositionally biased region" description="Low complexity" evidence="19">
    <location>
        <begin position="353"/>
        <end position="394"/>
    </location>
</feature>
<gene>
    <name evidence="21" type="ORF">PECAL_5P15910</name>
</gene>
<evidence type="ECO:0000256" key="10">
    <source>
        <dbReference type="ARBA" id="ARBA00022927"/>
    </source>
</evidence>
<evidence type="ECO:0000313" key="22">
    <source>
        <dbReference type="Proteomes" id="UP000789595"/>
    </source>
</evidence>
<feature type="compositionally biased region" description="Basic and acidic residues" evidence="19">
    <location>
        <begin position="136"/>
        <end position="147"/>
    </location>
</feature>
<name>A0A8J2SS05_9STRA</name>
<dbReference type="InterPro" id="IPR032466">
    <property type="entry name" value="Metal_Hydrolase"/>
</dbReference>
<dbReference type="InterPro" id="IPR036443">
    <property type="entry name" value="Znf_RanBP2_sf"/>
</dbReference>
<keyword evidence="6" id="KW-0677">Repeat</keyword>
<dbReference type="GO" id="GO:0031965">
    <property type="term" value="C:nuclear membrane"/>
    <property type="evidence" value="ECO:0007669"/>
    <property type="project" value="UniProtKB-SubCell"/>
</dbReference>
<evidence type="ECO:0000256" key="14">
    <source>
        <dbReference type="ARBA" id="ARBA00023136"/>
    </source>
</evidence>
<comment type="similarity">
    <text evidence="18">Belongs to the metallo-dependent hydrolases superfamily. Peptidase M19 family.</text>
</comment>
<keyword evidence="14" id="KW-0472">Membrane</keyword>
<dbReference type="GO" id="GO:0006508">
    <property type="term" value="P:proteolysis"/>
    <property type="evidence" value="ECO:0007669"/>
    <property type="project" value="UniProtKB-KW"/>
</dbReference>
<dbReference type="OrthoDB" id="445695at2759"/>
<comment type="catalytic activity">
    <reaction evidence="18">
        <text>an L-aminoacyl-L-amino acid + H2O = 2 an L-alpha-amino acid</text>
        <dbReference type="Rhea" id="RHEA:48940"/>
        <dbReference type="ChEBI" id="CHEBI:15377"/>
        <dbReference type="ChEBI" id="CHEBI:59869"/>
        <dbReference type="ChEBI" id="CHEBI:77460"/>
        <dbReference type="EC" id="3.4.13.19"/>
    </reaction>
</comment>
<evidence type="ECO:0000313" key="21">
    <source>
        <dbReference type="EMBL" id="CAH0377008.1"/>
    </source>
</evidence>
<keyword evidence="10" id="KW-0653">Protein transport</keyword>
<dbReference type="GO" id="GO:0051028">
    <property type="term" value="P:mRNA transport"/>
    <property type="evidence" value="ECO:0007669"/>
    <property type="project" value="UniProtKB-KW"/>
</dbReference>
<proteinExistence type="inferred from homology"/>
<evidence type="ECO:0000256" key="4">
    <source>
        <dbReference type="ARBA" id="ARBA00022448"/>
    </source>
</evidence>
<evidence type="ECO:0000256" key="7">
    <source>
        <dbReference type="ARBA" id="ARBA00022771"/>
    </source>
</evidence>
<evidence type="ECO:0000256" key="8">
    <source>
        <dbReference type="ARBA" id="ARBA00022816"/>
    </source>
</evidence>
<evidence type="ECO:0000256" key="11">
    <source>
        <dbReference type="ARBA" id="ARBA00023010"/>
    </source>
</evidence>
<evidence type="ECO:0000256" key="2">
    <source>
        <dbReference type="ARBA" id="ARBA00004126"/>
    </source>
</evidence>
<feature type="compositionally biased region" description="Basic and acidic residues" evidence="19">
    <location>
        <begin position="160"/>
        <end position="178"/>
    </location>
</feature>
<dbReference type="Pfam" id="PF01244">
    <property type="entry name" value="Peptidase_M19"/>
    <property type="match status" value="1"/>
</dbReference>
<protein>
    <recommendedName>
        <fullName evidence="18">Dipeptidase</fullName>
        <ecNumber evidence="18">3.4.13.19</ecNumber>
    </recommendedName>
</protein>
<feature type="compositionally biased region" description="Acidic residues" evidence="19">
    <location>
        <begin position="420"/>
        <end position="439"/>
    </location>
</feature>
<evidence type="ECO:0000256" key="15">
    <source>
        <dbReference type="ARBA" id="ARBA00023242"/>
    </source>
</evidence>
<feature type="region of interest" description="Disordered" evidence="19">
    <location>
        <begin position="14"/>
        <end position="268"/>
    </location>
</feature>